<proteinExistence type="predicted"/>
<accession>Q9YVW3</accession>
<protein>
    <submittedName>
        <fullName evidence="2">ORF MSV129 putative membrane protein (Vaccinia L5R), similar to SW:P07615</fullName>
    </submittedName>
</protein>
<dbReference type="PIR" id="T28290">
    <property type="entry name" value="T28290"/>
</dbReference>
<keyword evidence="1" id="KW-0812">Transmembrane</keyword>
<dbReference type="Proteomes" id="UP000172353">
    <property type="component" value="Segment"/>
</dbReference>
<evidence type="ECO:0000313" key="2">
    <source>
        <dbReference type="EMBL" id="AAC97794.1"/>
    </source>
</evidence>
<dbReference type="InterPro" id="IPR006956">
    <property type="entry name" value="Poxvirus_L5"/>
</dbReference>
<sequence length="133" mass="15889">MVLVKEKPNEKIINLNPTFILWDYEKYFSYGNFTIYIITLIEICFIIFLLFYFFQQELIFIYNYFVGPQKTDDDIEQFNALDNTLQEIVNSSLYCNGDNLYYKYKGESRQALALNNEPITDCNNILNKYVTFN</sequence>
<keyword evidence="1" id="KW-1133">Transmembrane helix</keyword>
<evidence type="ECO:0000256" key="1">
    <source>
        <dbReference type="SAM" id="Phobius"/>
    </source>
</evidence>
<gene>
    <name evidence="2" type="primary">MSV129</name>
</gene>
<feature type="transmembrane region" description="Helical" evidence="1">
    <location>
        <begin position="33"/>
        <end position="54"/>
    </location>
</feature>
<dbReference type="OrthoDB" id="29304at10239"/>
<dbReference type="GeneID" id="1449789"/>
<dbReference type="RefSeq" id="NP_048200.1">
    <property type="nucleotide sequence ID" value="NC_001993.1"/>
</dbReference>
<dbReference type="Pfam" id="PF04872">
    <property type="entry name" value="Pox_L5"/>
    <property type="match status" value="1"/>
</dbReference>
<evidence type="ECO:0000313" key="3">
    <source>
        <dbReference type="Proteomes" id="UP000172353"/>
    </source>
</evidence>
<keyword evidence="1" id="KW-0472">Membrane</keyword>
<dbReference type="KEGG" id="vg:1449789"/>
<organism evidence="2 3">
    <name type="scientific">Melanoplus sanguinipes entomopoxvirus</name>
    <name type="common">MsEPV</name>
    <dbReference type="NCBI Taxonomy" id="83191"/>
    <lineage>
        <taxon>Viruses</taxon>
        <taxon>Varidnaviria</taxon>
        <taxon>Bamfordvirae</taxon>
        <taxon>Nucleocytoviricota</taxon>
        <taxon>Pokkesviricetes</taxon>
        <taxon>Chitovirales</taxon>
        <taxon>Poxviridae</taxon>
        <taxon>Entomopoxvirinae</taxon>
        <taxon>Deltaentomopoxvirus</taxon>
        <taxon>Deltaentomopoxvirus msanguinipes</taxon>
    </lineage>
</organism>
<keyword evidence="3" id="KW-1185">Reference proteome</keyword>
<dbReference type="EMBL" id="AF063866">
    <property type="protein sequence ID" value="AAC97794.1"/>
    <property type="molecule type" value="Genomic_DNA"/>
</dbReference>
<name>Q9YVW3_MSEPV</name>
<organismHost>
    <name type="scientific">Melanoplus sanguinipes</name>
    <name type="common">Migratory grasshopper</name>
    <dbReference type="NCBI Taxonomy" id="65742"/>
</organismHost>
<reference evidence="2 3" key="1">
    <citation type="journal article" date="1999" name="J. Virol.">
        <title>The genome of Melanoplus sanguinipes entomopoxvirus.</title>
        <authorList>
            <person name="Afonso C.L."/>
            <person name="Tulman E.R."/>
            <person name="Lu Z."/>
            <person name="Oma E."/>
            <person name="Kutish G.F."/>
            <person name="Rock D.L."/>
        </authorList>
    </citation>
    <scope>NUCLEOTIDE SEQUENCE [LARGE SCALE GENOMIC DNA]</scope>
    <source>
        <strain evidence="2">Tucson</strain>
    </source>
</reference>